<name>A0A0E3LBT7_9EURY</name>
<dbReference type="HOGENOM" id="CLU_191150_0_0_2"/>
<protein>
    <submittedName>
        <fullName evidence="2">Uncharacterized protein</fullName>
    </submittedName>
</protein>
<evidence type="ECO:0000256" key="1">
    <source>
        <dbReference type="SAM" id="MobiDB-lite"/>
    </source>
</evidence>
<dbReference type="KEGG" id="msz:MSSIH_3651"/>
<sequence>MAKRKVAEESIEEPVEENTGEDSGNGYVEIKMGGGWYMTISLAHSDRFEKEYVELAKERGGVKRSRFNLNPSHVRMLGETLIRFADDNGL</sequence>
<dbReference type="RefSeq" id="WP_048174130.1">
    <property type="nucleotide sequence ID" value="NZ_CP009507.1"/>
</dbReference>
<accession>A0A0E3LBT7</accession>
<dbReference type="Proteomes" id="UP000033092">
    <property type="component" value="Chromosome"/>
</dbReference>
<dbReference type="GeneID" id="41607843"/>
<feature type="region of interest" description="Disordered" evidence="1">
    <location>
        <begin position="1"/>
        <end position="26"/>
    </location>
</feature>
<reference evidence="2 3" key="1">
    <citation type="submission" date="2014-07" db="EMBL/GenBank/DDBJ databases">
        <title>Methanogenic archaea and the global carbon cycle.</title>
        <authorList>
            <person name="Henriksen J.R."/>
            <person name="Luke J."/>
            <person name="Reinhart S."/>
            <person name="Benedict M.N."/>
            <person name="Youngblut N.D."/>
            <person name="Metcalf M.E."/>
            <person name="Whitaker R.J."/>
            <person name="Metcalf W.W."/>
        </authorList>
    </citation>
    <scope>NUCLEOTIDE SEQUENCE [LARGE SCALE GENOMIC DNA]</scope>
    <source>
        <strain evidence="2 3">HI350</strain>
    </source>
</reference>
<dbReference type="GeneID" id="24862655"/>
<dbReference type="EMBL" id="CP009507">
    <property type="protein sequence ID" value="AKB34341.1"/>
    <property type="molecule type" value="Genomic_DNA"/>
</dbReference>
<proteinExistence type="predicted"/>
<organism evidence="2 3">
    <name type="scientific">Methanosarcina siciliae HI350</name>
    <dbReference type="NCBI Taxonomy" id="1434119"/>
    <lineage>
        <taxon>Archaea</taxon>
        <taxon>Methanobacteriati</taxon>
        <taxon>Methanobacteriota</taxon>
        <taxon>Stenosarchaea group</taxon>
        <taxon>Methanomicrobia</taxon>
        <taxon>Methanosarcinales</taxon>
        <taxon>Methanosarcinaceae</taxon>
        <taxon>Methanosarcina</taxon>
    </lineage>
</organism>
<evidence type="ECO:0000313" key="2">
    <source>
        <dbReference type="EMBL" id="AKB34341.1"/>
    </source>
</evidence>
<gene>
    <name evidence="2" type="ORF">MSSIH_3651</name>
</gene>
<evidence type="ECO:0000313" key="3">
    <source>
        <dbReference type="Proteomes" id="UP000033092"/>
    </source>
</evidence>
<dbReference type="AlphaFoldDB" id="A0A0E3LBT7"/>
<feature type="compositionally biased region" description="Acidic residues" evidence="1">
    <location>
        <begin position="9"/>
        <end position="20"/>
    </location>
</feature>
<dbReference type="PATRIC" id="fig|1434119.4.peg.4745"/>